<feature type="region of interest" description="Disordered" evidence="9">
    <location>
        <begin position="399"/>
        <end position="419"/>
    </location>
</feature>
<dbReference type="PANTHER" id="PTHR10878:SF24">
    <property type="entry name" value="SEGMENT POLARITY PROTEIN DISHEVELLED HOMOLOG MIG-5"/>
    <property type="match status" value="1"/>
</dbReference>
<keyword evidence="6 8" id="KW-0879">Wnt signaling pathway</keyword>
<dbReference type="GO" id="GO:0035591">
    <property type="term" value="F:signaling adaptor activity"/>
    <property type="evidence" value="ECO:0007669"/>
    <property type="project" value="UniProtKB-ARBA"/>
</dbReference>
<dbReference type="EMBL" id="UPTC01000570">
    <property type="protein sequence ID" value="VBB29248.1"/>
    <property type="molecule type" value="Genomic_DNA"/>
</dbReference>
<organism evidence="13 14">
    <name type="scientific">Acanthocheilonema viteae</name>
    <name type="common">Filarial nematode worm</name>
    <name type="synonym">Dipetalonema viteae</name>
    <dbReference type="NCBI Taxonomy" id="6277"/>
    <lineage>
        <taxon>Eukaryota</taxon>
        <taxon>Metazoa</taxon>
        <taxon>Ecdysozoa</taxon>
        <taxon>Nematoda</taxon>
        <taxon>Chromadorea</taxon>
        <taxon>Rhabditida</taxon>
        <taxon>Spirurina</taxon>
        <taxon>Spiruromorpha</taxon>
        <taxon>Filarioidea</taxon>
        <taxon>Onchocercidae</taxon>
        <taxon>Acanthocheilonema</taxon>
    </lineage>
</organism>
<dbReference type="Gene3D" id="2.30.42.10">
    <property type="match status" value="1"/>
</dbReference>
<evidence type="ECO:0000256" key="1">
    <source>
        <dbReference type="ARBA" id="ARBA00004370"/>
    </source>
</evidence>
<dbReference type="AlphaFoldDB" id="A0A498SCD3"/>
<dbReference type="GO" id="GO:0005829">
    <property type="term" value="C:cytosol"/>
    <property type="evidence" value="ECO:0007669"/>
    <property type="project" value="TreeGrafter"/>
</dbReference>
<dbReference type="CDD" id="cd04438">
    <property type="entry name" value="DEP_dishevelled"/>
    <property type="match status" value="1"/>
</dbReference>
<dbReference type="GO" id="GO:0009887">
    <property type="term" value="P:animal organ morphogenesis"/>
    <property type="evidence" value="ECO:0007669"/>
    <property type="project" value="UniProtKB-ARBA"/>
</dbReference>
<dbReference type="GO" id="GO:0016020">
    <property type="term" value="C:membrane"/>
    <property type="evidence" value="ECO:0007669"/>
    <property type="project" value="UniProtKB-SubCell"/>
</dbReference>
<evidence type="ECO:0008006" key="15">
    <source>
        <dbReference type="Google" id="ProtNLM"/>
    </source>
</evidence>
<dbReference type="InterPro" id="IPR036388">
    <property type="entry name" value="WH-like_DNA-bd_sf"/>
</dbReference>
<dbReference type="SMART" id="SM00049">
    <property type="entry name" value="DEP"/>
    <property type="match status" value="1"/>
</dbReference>
<dbReference type="Pfam" id="PF00778">
    <property type="entry name" value="DIX"/>
    <property type="match status" value="1"/>
</dbReference>
<dbReference type="PANTHER" id="PTHR10878">
    <property type="entry name" value="SEGMENT POLARITY PROTEIN DISHEVELLED"/>
    <property type="match status" value="1"/>
</dbReference>
<feature type="compositionally biased region" description="Basic residues" evidence="9">
    <location>
        <begin position="408"/>
        <end position="419"/>
    </location>
</feature>
<dbReference type="GO" id="GO:0048646">
    <property type="term" value="P:anatomical structure formation involved in morphogenesis"/>
    <property type="evidence" value="ECO:0007669"/>
    <property type="project" value="UniProtKB-ARBA"/>
</dbReference>
<name>A0A498SCD3_ACAVI</name>
<dbReference type="Gene3D" id="2.40.240.130">
    <property type="match status" value="1"/>
</dbReference>
<evidence type="ECO:0000256" key="3">
    <source>
        <dbReference type="ARBA" id="ARBA00008735"/>
    </source>
</evidence>
<dbReference type="GO" id="GO:0003002">
    <property type="term" value="P:regionalization"/>
    <property type="evidence" value="ECO:0007669"/>
    <property type="project" value="UniProtKB-ARBA"/>
</dbReference>
<dbReference type="SUPFAM" id="SSF52540">
    <property type="entry name" value="P-loop containing nucleoside triphosphate hydrolases"/>
    <property type="match status" value="1"/>
</dbReference>
<dbReference type="InterPro" id="IPR036390">
    <property type="entry name" value="WH_DNA-bd_sf"/>
</dbReference>
<dbReference type="Pfam" id="PF00610">
    <property type="entry name" value="DEP"/>
    <property type="match status" value="1"/>
</dbReference>
<dbReference type="InterPro" id="IPR001478">
    <property type="entry name" value="PDZ"/>
</dbReference>
<dbReference type="GO" id="GO:0005109">
    <property type="term" value="F:frizzled binding"/>
    <property type="evidence" value="ECO:0007669"/>
    <property type="project" value="TreeGrafter"/>
</dbReference>
<dbReference type="InterPro" id="IPR015506">
    <property type="entry name" value="Dsh/Dvl-rel"/>
</dbReference>
<dbReference type="FunFam" id="2.30.42.10:FF:000203">
    <property type="entry name" value="DiSHevelled related"/>
    <property type="match status" value="1"/>
</dbReference>
<evidence type="ECO:0000256" key="2">
    <source>
        <dbReference type="ARBA" id="ARBA00004496"/>
    </source>
</evidence>
<keyword evidence="5" id="KW-0963">Cytoplasm</keyword>
<dbReference type="GO" id="GO:0048730">
    <property type="term" value="P:epidermis morphogenesis"/>
    <property type="evidence" value="ECO:0007669"/>
    <property type="project" value="UniProtKB-ARBA"/>
</dbReference>
<dbReference type="Gene3D" id="3.40.50.300">
    <property type="entry name" value="P-loop containing nucleotide triphosphate hydrolases"/>
    <property type="match status" value="1"/>
</dbReference>
<accession>A0A498SCD3</accession>
<evidence type="ECO:0000256" key="8">
    <source>
        <dbReference type="PROSITE-ProRule" id="PRU00069"/>
    </source>
</evidence>
<proteinExistence type="inferred from homology"/>
<dbReference type="Pfam" id="PF00595">
    <property type="entry name" value="PDZ"/>
    <property type="match status" value="1"/>
</dbReference>
<dbReference type="PROSITE" id="PS50841">
    <property type="entry name" value="DIX"/>
    <property type="match status" value="1"/>
</dbReference>
<evidence type="ECO:0000256" key="7">
    <source>
        <dbReference type="ARBA" id="ARBA00023136"/>
    </source>
</evidence>
<dbReference type="InterPro" id="IPR001158">
    <property type="entry name" value="DIX"/>
</dbReference>
<reference evidence="13 14" key="1">
    <citation type="submission" date="2018-08" db="EMBL/GenBank/DDBJ databases">
        <authorList>
            <person name="Laetsch R D."/>
            <person name="Stevens L."/>
            <person name="Kumar S."/>
            <person name="Blaxter L. M."/>
        </authorList>
    </citation>
    <scope>NUCLEOTIDE SEQUENCE [LARGE SCALE GENOMIC DNA]</scope>
</reference>
<evidence type="ECO:0000313" key="13">
    <source>
        <dbReference type="EMBL" id="VBB29248.1"/>
    </source>
</evidence>
<feature type="domain" description="DIX" evidence="12">
    <location>
        <begin position="201"/>
        <end position="283"/>
    </location>
</feature>
<dbReference type="OrthoDB" id="10031689at2759"/>
<evidence type="ECO:0000256" key="4">
    <source>
        <dbReference type="ARBA" id="ARBA00022473"/>
    </source>
</evidence>
<dbReference type="Proteomes" id="UP000276991">
    <property type="component" value="Unassembled WGS sequence"/>
</dbReference>
<keyword evidence="7" id="KW-0472">Membrane</keyword>
<dbReference type="InterPro" id="IPR036034">
    <property type="entry name" value="PDZ_sf"/>
</dbReference>
<dbReference type="SUPFAM" id="SSF46785">
    <property type="entry name" value="Winged helix' DNA-binding domain"/>
    <property type="match status" value="1"/>
</dbReference>
<dbReference type="GO" id="GO:0048468">
    <property type="term" value="P:cell development"/>
    <property type="evidence" value="ECO:0007669"/>
    <property type="project" value="UniProtKB-ARBA"/>
</dbReference>
<dbReference type="GO" id="GO:0048699">
    <property type="term" value="P:generation of neurons"/>
    <property type="evidence" value="ECO:0007669"/>
    <property type="project" value="UniProtKB-ARBA"/>
</dbReference>
<dbReference type="GO" id="GO:0035556">
    <property type="term" value="P:intracellular signal transduction"/>
    <property type="evidence" value="ECO:0007669"/>
    <property type="project" value="InterPro"/>
</dbReference>
<protein>
    <recommendedName>
        <fullName evidence="15">DEP domain-containing protein</fullName>
    </recommendedName>
</protein>
<comment type="subcellular location">
    <subcellularLocation>
        <location evidence="2">Cytoplasm</location>
    </subcellularLocation>
    <subcellularLocation>
        <location evidence="1">Membrane</location>
    </subcellularLocation>
</comment>
<dbReference type="PROSITE" id="PS50186">
    <property type="entry name" value="DEP"/>
    <property type="match status" value="1"/>
</dbReference>
<keyword evidence="4" id="KW-0217">Developmental protein</keyword>
<evidence type="ECO:0000256" key="5">
    <source>
        <dbReference type="ARBA" id="ARBA00022490"/>
    </source>
</evidence>
<dbReference type="InterPro" id="IPR038207">
    <property type="entry name" value="DIX_dom_sf"/>
</dbReference>
<evidence type="ECO:0000259" key="10">
    <source>
        <dbReference type="PROSITE" id="PS50106"/>
    </source>
</evidence>
<evidence type="ECO:0000259" key="12">
    <source>
        <dbReference type="PROSITE" id="PS50841"/>
    </source>
</evidence>
<comment type="similarity">
    <text evidence="3">Belongs to the DSH family.</text>
</comment>
<dbReference type="GO" id="GO:0060070">
    <property type="term" value="P:canonical Wnt signaling pathway"/>
    <property type="evidence" value="ECO:0007669"/>
    <property type="project" value="TreeGrafter"/>
</dbReference>
<keyword evidence="14" id="KW-1185">Reference proteome</keyword>
<evidence type="ECO:0000259" key="11">
    <source>
        <dbReference type="PROSITE" id="PS50186"/>
    </source>
</evidence>
<sequence length="890" mass="99856">MTMKKYEQVINSCQNINLSSGTAITPPLWSESSLLFGGRKGRYLPLTINNLSEINEIPYRIVMLGDYSSGISLLRSELMQLNSFKEIPFVDAECCTTITQDGREMQIWLFVDLHNFELFCERCTESIDCCIACYSITISQTYRHVVEKWIPEFVNKFPKKPIILCALNDREMCTCGSGGIDETMFQHDFNFCNSHLTHIDVSIFDKVYYYLDDNTPYLSVVPVADDVITLGDFKKVFNKRGYKYFCKQLDEAVGCEVKVEIRDDSTKLVKSANGLIELVLLSSFENIYCSGTLPKVSNKANRGQLAGVKLKDFNLRKRRSLHDLACENRDLLCIHRNKSDENSITASSLSTVISKRAGEGLAELYASNSEDPYHLEDINSRYFKHADACAVFSTSQLVSPNGLPPCPRRQRRPRKERYRKPYVPSTISSVTESSMTSLSLPRINVVTLPMKNGVFLGISVLSHDGGIFVSDIHSGGLVDLDGRIEVGDQIVQVNRNSFENLNDVEAVDLLRKAAASRRPVTLYVAKRTCSSSNKRADILSGIASETMPIDISLWVESTKQNIARPAKVIEEIVSLNDADATLVAEENETDLEGAYAERRNGLHPSNQNCAKLKQLNSHDLNISLNIEDIARRRENEENEQQLDNLNVDMDPVIILKYMALPNSGLQIKNRKWLKIPVPMSFIGCDLVDWLMEHVHGITDRKAARIYASKLLAEGHIRHVVNKLTFTEKCYYIFEDSILSVRNKNKSDSSLGKAGAEVTTEVTYVGSPAPAHLSRTNARNTLSGKAVLDQSWPHSAVISGGQRKSYCESSTNDYASVMGPDMIDSTLLTEAPTLKLSHRTLPDRLDMEQRIDGCQVAQPPNTPNSLLQEQRNADSETEFEMIEDNKLLVMQ</sequence>
<dbReference type="InterPro" id="IPR029071">
    <property type="entry name" value="Ubiquitin-like_domsf"/>
</dbReference>
<dbReference type="SMART" id="SM00228">
    <property type="entry name" value="PDZ"/>
    <property type="match status" value="1"/>
</dbReference>
<dbReference type="GO" id="GO:0000132">
    <property type="term" value="P:establishment of mitotic spindle orientation"/>
    <property type="evidence" value="ECO:0007669"/>
    <property type="project" value="UniProtKB-ARBA"/>
</dbReference>
<dbReference type="SMART" id="SM00021">
    <property type="entry name" value="DAX"/>
    <property type="match status" value="1"/>
</dbReference>
<feature type="domain" description="DEP" evidence="11">
    <location>
        <begin position="661"/>
        <end position="735"/>
    </location>
</feature>
<evidence type="ECO:0000313" key="14">
    <source>
        <dbReference type="Proteomes" id="UP000276991"/>
    </source>
</evidence>
<gene>
    <name evidence="13" type="ORF">NAV_LOCUS4053</name>
</gene>
<evidence type="ECO:0000256" key="9">
    <source>
        <dbReference type="SAM" id="MobiDB-lite"/>
    </source>
</evidence>
<feature type="domain" description="PDZ" evidence="10">
    <location>
        <begin position="445"/>
        <end position="513"/>
    </location>
</feature>
<dbReference type="InterPro" id="IPR000591">
    <property type="entry name" value="DEP_dom"/>
</dbReference>
<dbReference type="InterPro" id="IPR027417">
    <property type="entry name" value="P-loop_NTPase"/>
</dbReference>
<dbReference type="STRING" id="6277.A0A498SCD3"/>
<dbReference type="SUPFAM" id="SSF50156">
    <property type="entry name" value="PDZ domain-like"/>
    <property type="match status" value="1"/>
</dbReference>
<dbReference type="FunFam" id="1.10.10.10:FF:000400">
    <property type="entry name" value="DiSHevelled related"/>
    <property type="match status" value="1"/>
</dbReference>
<dbReference type="Gene3D" id="1.10.10.10">
    <property type="entry name" value="Winged helix-like DNA-binding domain superfamily/Winged helix DNA-binding domain"/>
    <property type="match status" value="1"/>
</dbReference>
<dbReference type="GO" id="GO:0016477">
    <property type="term" value="P:cell migration"/>
    <property type="evidence" value="ECO:0007669"/>
    <property type="project" value="UniProtKB-ARBA"/>
</dbReference>
<dbReference type="GO" id="GO:0005938">
    <property type="term" value="C:cell cortex"/>
    <property type="evidence" value="ECO:0007669"/>
    <property type="project" value="UniProtKB-ARBA"/>
</dbReference>
<dbReference type="GO" id="GO:0048598">
    <property type="term" value="P:embryonic morphogenesis"/>
    <property type="evidence" value="ECO:0007669"/>
    <property type="project" value="UniProtKB-ARBA"/>
</dbReference>
<dbReference type="SUPFAM" id="SSF54236">
    <property type="entry name" value="Ubiquitin-like"/>
    <property type="match status" value="1"/>
</dbReference>
<dbReference type="PROSITE" id="PS50106">
    <property type="entry name" value="PDZ"/>
    <property type="match status" value="1"/>
</dbReference>
<evidence type="ECO:0000256" key="6">
    <source>
        <dbReference type="ARBA" id="ARBA00022687"/>
    </source>
</evidence>